<dbReference type="EMBL" id="JAPTZU010000001">
    <property type="protein sequence ID" value="MCZ2686268.1"/>
    <property type="molecule type" value="Genomic_DNA"/>
</dbReference>
<name>A0A081TTB3_BACFG</name>
<dbReference type="Pfam" id="PF10771">
    <property type="entry name" value="DUF2582"/>
    <property type="match status" value="1"/>
</dbReference>
<reference evidence="6 15" key="5">
    <citation type="submission" date="2020-05" db="EMBL/GenBank/DDBJ databases">
        <title>FDA dAtabase for Regulatory Grade micrObial Sequences (FDA-ARGOS): Supporting development and validation of Infectious Disease Dx tests.</title>
        <authorList>
            <person name="Bojja K."/>
            <person name="Kessler A."/>
            <person name="Tallon L."/>
            <person name="Sadzewicz L."/>
            <person name="Zhao X."/>
            <person name="Vavikolanu K."/>
            <person name="Mehta A."/>
            <person name="Aluvathingal J."/>
            <person name="Nadendla S."/>
            <person name="Myers T."/>
            <person name="Yan Y."/>
            <person name="Sichtig H."/>
        </authorList>
    </citation>
    <scope>NUCLEOTIDE SEQUENCE [LARGE SCALE GENOMIC DNA]</scope>
    <source>
        <strain evidence="6 15">FDAARGOS_763</strain>
    </source>
</reference>
<evidence type="ECO:0000313" key="10">
    <source>
        <dbReference type="Proteomes" id="UP000028294"/>
    </source>
</evidence>
<dbReference type="Proteomes" id="UP000286270">
    <property type="component" value="Unassembled WGS sequence"/>
</dbReference>
<evidence type="ECO:0000313" key="12">
    <source>
        <dbReference type="Proteomes" id="UP000266644"/>
    </source>
</evidence>
<evidence type="ECO:0000313" key="13">
    <source>
        <dbReference type="Proteomes" id="UP000284614"/>
    </source>
</evidence>
<evidence type="ECO:0000313" key="11">
    <source>
        <dbReference type="Proteomes" id="UP000036847"/>
    </source>
</evidence>
<evidence type="ECO:0000313" key="2">
    <source>
        <dbReference type="EMBL" id="MCZ2653153.1"/>
    </source>
</evidence>
<evidence type="ECO:0000313" key="7">
    <source>
        <dbReference type="EMBL" id="RGV56589.1"/>
    </source>
</evidence>
<dbReference type="OrthoDB" id="1029778at2"/>
<dbReference type="InterPro" id="IPR019707">
    <property type="entry name" value="DUF2582"/>
</dbReference>
<dbReference type="EMBL" id="CP036553">
    <property type="protein sequence ID" value="QCQ37471.1"/>
    <property type="molecule type" value="Genomic_DNA"/>
</dbReference>
<evidence type="ECO:0000313" key="1">
    <source>
        <dbReference type="EMBL" id="KFX76442.1"/>
    </source>
</evidence>
<evidence type="ECO:0000313" key="8">
    <source>
        <dbReference type="EMBL" id="RGY67793.1"/>
    </source>
</evidence>
<dbReference type="RefSeq" id="WP_005777689.1">
    <property type="nucleotide sequence ID" value="NZ_CABJEQ010000040.1"/>
</dbReference>
<dbReference type="Proteomes" id="UP000284614">
    <property type="component" value="Unassembled WGS sequence"/>
</dbReference>
<dbReference type="InterPro" id="IPR036388">
    <property type="entry name" value="WH-like_DNA-bd_sf"/>
</dbReference>
<reference evidence="1" key="2">
    <citation type="submission" date="2014-07" db="EMBL/GenBank/DDBJ databases">
        <title>Genetics and epidemiology of antimicrobial resistance in B. fragilis group.</title>
        <authorList>
            <person name="Sydenham T.V."/>
            <person name="Hasman H."/>
            <person name="Kemp M."/>
            <person name="Justesen U.S."/>
        </authorList>
    </citation>
    <scope>NUCLEOTIDE SEQUENCE [LARGE SCALE GENOMIC DNA]</scope>
    <source>
        <strain evidence="1">DCMOUH0018B</strain>
    </source>
</reference>
<dbReference type="AlphaFoldDB" id="A0A081TTB3"/>
<protein>
    <submittedName>
        <fullName evidence="2">Winged helix-turn-helix domain-containing protein</fullName>
    </submittedName>
</protein>
<dbReference type="EMBL" id="QRJE01000064">
    <property type="protein sequence ID" value="RHH04999.1"/>
    <property type="molecule type" value="Genomic_DNA"/>
</dbReference>
<evidence type="ECO:0000313" key="9">
    <source>
        <dbReference type="EMBL" id="RHH04999.1"/>
    </source>
</evidence>
<dbReference type="Proteomes" id="UP001075704">
    <property type="component" value="Unassembled WGS sequence"/>
</dbReference>
<reference evidence="12 13" key="3">
    <citation type="submission" date="2018-08" db="EMBL/GenBank/DDBJ databases">
        <title>A genome reference for cultivated species of the human gut microbiota.</title>
        <authorList>
            <person name="Zou Y."/>
            <person name="Xue W."/>
            <person name="Luo G."/>
        </authorList>
    </citation>
    <scope>NUCLEOTIDE SEQUENCE [LARGE SCALE GENOMIC DNA]</scope>
    <source>
        <strain evidence="7 14">AF14-26</strain>
        <strain evidence="9 12">AM18-6</strain>
        <strain evidence="8 13">OF01-1</strain>
    </source>
</reference>
<evidence type="ECO:0000313" key="4">
    <source>
        <dbReference type="EMBL" id="QCQ37471.1"/>
    </source>
</evidence>
<organism evidence="7 14">
    <name type="scientific">Bacteroides fragilis</name>
    <dbReference type="NCBI Taxonomy" id="817"/>
    <lineage>
        <taxon>Bacteria</taxon>
        <taxon>Pseudomonadati</taxon>
        <taxon>Bacteroidota</taxon>
        <taxon>Bacteroidia</taxon>
        <taxon>Bacteroidales</taxon>
        <taxon>Bacteroidaceae</taxon>
        <taxon>Bacteroides</taxon>
    </lineage>
</organism>
<dbReference type="Gene3D" id="1.10.10.10">
    <property type="entry name" value="Winged helix-like DNA-binding domain superfamily/Winged helix DNA-binding domain"/>
    <property type="match status" value="1"/>
</dbReference>
<accession>A0A081TTB3</accession>
<evidence type="ECO:0000313" key="6">
    <source>
        <dbReference type="EMBL" id="QKH83495.1"/>
    </source>
</evidence>
<evidence type="ECO:0000313" key="15">
    <source>
        <dbReference type="Proteomes" id="UP000501467"/>
    </source>
</evidence>
<dbReference type="Proteomes" id="UP000036847">
    <property type="component" value="Chromosome"/>
</dbReference>
<dbReference type="EMBL" id="JMZZ02000034">
    <property type="protein sequence ID" value="KFX76442.1"/>
    <property type="molecule type" value="Genomic_DNA"/>
</dbReference>
<dbReference type="EMBL" id="QRZH01000004">
    <property type="protein sequence ID" value="RGV56589.1"/>
    <property type="molecule type" value="Genomic_DNA"/>
</dbReference>
<gene>
    <name evidence="9" type="ORF">DW228_23955</name>
    <name evidence="7" type="ORF">DWW08_06325</name>
    <name evidence="8" type="ORF">DXA27_13875</name>
    <name evidence="5" type="ORF">EC80_015465</name>
    <name evidence="1" type="ORF">EE52_0201290</name>
    <name evidence="6" type="ORF">FOC69_03635</name>
    <name evidence="4" type="ORF">IA74_015915</name>
    <name evidence="2" type="ORF">O1422_03130</name>
    <name evidence="3" type="ORF">O1433_01975</name>
</gene>
<evidence type="ECO:0000313" key="5">
    <source>
        <dbReference type="EMBL" id="QCQ46148.1"/>
    </source>
</evidence>
<dbReference type="Proteomes" id="UP000028294">
    <property type="component" value="Chromosome"/>
</dbReference>
<reference evidence="1" key="1">
    <citation type="book" date="2014" name="THE 24TH EUROPEAN CONGRESS OF CLINICAL MICROBIOLOGY AND INFECTIOUS DISEASES" publisher="ECCMID 2014" city="Barcelona, Spain">
        <title>Identification of resistance genes in three multidrug-resistant Bacteroides fragilis isolates by whole genome sequencing.</title>
        <editorList>
            <person name="Unknown"/>
            <person name="A."/>
        </editorList>
        <authorList>
            <person name="Sydenham T.V."/>
            <person name="Hasman H."/>
            <person name="Wang M."/>
            <person name="Soki J."/>
            <person name="Nagy E."/>
            <person name="Justesen U.S."/>
        </authorList>
    </citation>
    <scope>NUCLEOTIDE SEQUENCE</scope>
    <source>
        <strain evidence="1">DCMOUH0018B</strain>
        <strain evidence="5">DCMSKEJBY0001B</strain>
    </source>
</reference>
<dbReference type="EMBL" id="CP054003">
    <property type="protein sequence ID" value="QKH83495.1"/>
    <property type="molecule type" value="Genomic_DNA"/>
</dbReference>
<dbReference type="Proteomes" id="UP000266644">
    <property type="component" value="Unassembled WGS sequence"/>
</dbReference>
<sequence>MELETIGENAGKVWRTLNEMRGKISIQELSRKINLSAEDVALAVGWLARENNIFIQRHNYLLYVSHDAF</sequence>
<dbReference type="EMBL" id="JAPUAC010000002">
    <property type="protein sequence ID" value="MCZ2653153.1"/>
    <property type="molecule type" value="Genomic_DNA"/>
</dbReference>
<dbReference type="EMBL" id="CP036546">
    <property type="protein sequence ID" value="QCQ46148.1"/>
    <property type="molecule type" value="Genomic_DNA"/>
</dbReference>
<dbReference type="EMBL" id="QSDG01000012">
    <property type="protein sequence ID" value="RGY67793.1"/>
    <property type="molecule type" value="Genomic_DNA"/>
</dbReference>
<reference evidence="2" key="6">
    <citation type="submission" date="2022-12" db="EMBL/GenBank/DDBJ databases">
        <title>Development of a Multilocus Sequence Typing Scheme for Bacteroides fragilis Based on Whole Genome Sequencing Data and Clinical Application.</title>
        <authorList>
            <person name="Nielsen F.D."/>
            <person name="Justesen U.S."/>
        </authorList>
    </citation>
    <scope>NUCLEOTIDE SEQUENCE</scope>
    <source>
        <strain evidence="3">BF_AM_ODE_DK_2015_4</strain>
        <strain evidence="2">BF_BC_ODE_DK_2015_2</strain>
    </source>
</reference>
<evidence type="ECO:0000313" key="14">
    <source>
        <dbReference type="Proteomes" id="UP000286270"/>
    </source>
</evidence>
<dbReference type="Proteomes" id="UP000501467">
    <property type="component" value="Chromosome"/>
</dbReference>
<reference evidence="10 11" key="4">
    <citation type="submission" date="2019-03" db="EMBL/GenBank/DDBJ databases">
        <title>Complete genome assembly of MDR B. fragilis.</title>
        <authorList>
            <person name="Sydenham T.V."/>
            <person name="Hasman H."/>
            <person name="Justesen U.S."/>
        </authorList>
    </citation>
    <scope>NUCLEOTIDE SEQUENCE [LARGE SCALE GENOMIC DNA]</scope>
    <source>
        <strain evidence="4 10">DCMOUH0067B</strain>
        <strain evidence="5 11">DCMSKEJBY0001B</strain>
    </source>
</reference>
<proteinExistence type="predicted"/>
<dbReference type="PATRIC" id="fig|817.51.peg.4703"/>
<evidence type="ECO:0000313" key="3">
    <source>
        <dbReference type="EMBL" id="MCZ2686268.1"/>
    </source>
</evidence>
<dbReference type="Proteomes" id="UP001079672">
    <property type="component" value="Unassembled WGS sequence"/>
</dbReference>